<organism evidence="5 6">
    <name type="scientific">Kordia aestuariivivens</name>
    <dbReference type="NCBI Taxonomy" id="2759037"/>
    <lineage>
        <taxon>Bacteria</taxon>
        <taxon>Pseudomonadati</taxon>
        <taxon>Bacteroidota</taxon>
        <taxon>Flavobacteriia</taxon>
        <taxon>Flavobacteriales</taxon>
        <taxon>Flavobacteriaceae</taxon>
        <taxon>Kordia</taxon>
    </lineage>
</organism>
<keyword evidence="1 2" id="KW-0732">Signal</keyword>
<dbReference type="EMBL" id="JACGWS010000001">
    <property type="protein sequence ID" value="MBC8753352.1"/>
    <property type="molecule type" value="Genomic_DNA"/>
</dbReference>
<dbReference type="RefSeq" id="WP_187560389.1">
    <property type="nucleotide sequence ID" value="NZ_JACGWS010000001.1"/>
</dbReference>
<evidence type="ECO:0000259" key="4">
    <source>
        <dbReference type="Pfam" id="PF24595"/>
    </source>
</evidence>
<dbReference type="PANTHER" id="PTHR44103">
    <property type="entry name" value="PROPROTEIN CONVERTASE P"/>
    <property type="match status" value="1"/>
</dbReference>
<dbReference type="Gene3D" id="2.130.10.130">
    <property type="entry name" value="Integrin alpha, N-terminal"/>
    <property type="match status" value="2"/>
</dbReference>
<evidence type="ECO:0000259" key="3">
    <source>
        <dbReference type="Pfam" id="PF18962"/>
    </source>
</evidence>
<dbReference type="Proteomes" id="UP000619238">
    <property type="component" value="Unassembled WGS sequence"/>
</dbReference>
<dbReference type="PANTHER" id="PTHR44103:SF1">
    <property type="entry name" value="PROPROTEIN CONVERTASE P"/>
    <property type="match status" value="1"/>
</dbReference>
<name>A0ABR7Q4A1_9FLAO</name>
<evidence type="ECO:0000256" key="2">
    <source>
        <dbReference type="SAM" id="SignalP"/>
    </source>
</evidence>
<dbReference type="NCBIfam" id="TIGR04183">
    <property type="entry name" value="Por_Secre_tail"/>
    <property type="match status" value="1"/>
</dbReference>
<feature type="chain" id="PRO_5045518238" evidence="2">
    <location>
        <begin position="20"/>
        <end position="1185"/>
    </location>
</feature>
<dbReference type="InterPro" id="IPR013517">
    <property type="entry name" value="FG-GAP"/>
</dbReference>
<keyword evidence="6" id="KW-1185">Reference proteome</keyword>
<dbReference type="Pfam" id="PF18962">
    <property type="entry name" value="Por_Secre_tail"/>
    <property type="match status" value="1"/>
</dbReference>
<evidence type="ECO:0000313" key="5">
    <source>
        <dbReference type="EMBL" id="MBC8753352.1"/>
    </source>
</evidence>
<dbReference type="InterPro" id="IPR028994">
    <property type="entry name" value="Integrin_alpha_N"/>
</dbReference>
<feature type="domain" description="DUF7619" evidence="4">
    <location>
        <begin position="963"/>
        <end position="1096"/>
    </location>
</feature>
<comment type="caution">
    <text evidence="5">The sequence shown here is derived from an EMBL/GenBank/DDBJ whole genome shotgun (WGS) entry which is preliminary data.</text>
</comment>
<evidence type="ECO:0000256" key="1">
    <source>
        <dbReference type="ARBA" id="ARBA00022729"/>
    </source>
</evidence>
<gene>
    <name evidence="5" type="ORF">H2O64_01635</name>
</gene>
<dbReference type="SUPFAM" id="SSF69318">
    <property type="entry name" value="Integrin alpha N-terminal domain"/>
    <property type="match status" value="2"/>
</dbReference>
<reference evidence="5 6" key="1">
    <citation type="submission" date="2020-07" db="EMBL/GenBank/DDBJ databases">
        <title>Description of Kordia aestuariivivens sp. nov., isolated from a tidal flat.</title>
        <authorList>
            <person name="Park S."/>
            <person name="Yoon J.-H."/>
        </authorList>
    </citation>
    <scope>NUCLEOTIDE SEQUENCE [LARGE SCALE GENOMIC DNA]</scope>
    <source>
        <strain evidence="5 6">YSTF-M3</strain>
    </source>
</reference>
<feature type="signal peptide" evidence="2">
    <location>
        <begin position="1"/>
        <end position="19"/>
    </location>
</feature>
<accession>A0ABR7Q4A1</accession>
<sequence>MKNTLLFLLTLLSTTFGFAQIQFQGNTIVDLTFSANGANSIYAVDIDGDGDLDIISSSVNDDKIAWYENVDGQGEFGLQKIITTSANGATSVYAGDLDGDGDMDVLSTSDFDQKIAWYENTDGQGTFGAQQIVAGNTNAVSSLAVIDIDGDGDLDILSPNGSNFGIFWYENTDGQGSFGAPQSIATDASVLQSIYGVDIDNDGDMDVLSASSYDNKIAWHENTNGLGAMGTEVVISTAVNNPVSVYASDLDNDGDMDVLTASLYDSKIAWYENTDGQGAFGAQQIISTNADVAVSVYAEDLDGDGDMDVISASANDDKVAWYENTDSQGTFGAEQLITNADGARSIHAADMDNDGDIDVLYAASQEDKIAWYENTDSQGNFGQDHIVISNPGWNKSVYAADIDGDGDLDAISGSGGSFGNIAWFENTDGQGSYGPQKIITTDIDDAESVFAIDLDGDGDIDVLSASYDDNKIAWYENTDGQGTFGPQQIITTGASNAESVYAADLDGDGDMDIVSTYSTISSVVWFENTDGQGNFGARQTITYNADFAQAVYAEDIDGDGDMDILSASSGDDKIAWYENTDGQGNFGTQQVISTNADSASSVYAIDLDGDGDIDVLSASRADDKIAWYENTDGQGTFGAQQIITTDADFATSVYAIDMDNDGDNDVISASSTDDKIAWYENTNGQGGFGVQQIIVTNANGASSVYAADVDNDGDIDILAASRLDSKVVWHENLGTSSNTINGLVSLDVNSTGCSGNNPPLQNLMIVTNNGSQSVSTFSNQNGIYQLFTGDGAYTTSIISGLPNYYTATPISQTSNFTGVGNVDTVNFCVEPTGSVNELNISVYPSQDEPRPGFDTVYQIVYNNVGTTLLSGNVTFQYDNTKLQFLNASETVNSQTANTLTFNFTGLNQFETRTIDLDFNVFPPPTTNIGEILSATATINPISGDNTPGDNVFTLNQTVIGSYDPNDIQVLEGDRILLEDADKYLHYIIRFQNTGTASAINVNVENVLDANLDWTSMQLETLSHAGSVEITNGNMVKFIFDGINLPDSTSDEPNSHGFITYKIKPKSTVAIGDIMYNTADIFFDFNPPITTNTVSTEIVETLSVNEFTANAFSIYPNPTENIVHIRGKDTIKKLSIHDLNGRLLKEIKLPNSQTAREIAMDDFSIGLYFLSIETEKGTYTHKIMKK</sequence>
<feature type="domain" description="Secretion system C-terminal sorting" evidence="3">
    <location>
        <begin position="1113"/>
        <end position="1182"/>
    </location>
</feature>
<proteinExistence type="predicted"/>
<dbReference type="InterPro" id="IPR055353">
    <property type="entry name" value="DUF7619"/>
</dbReference>
<evidence type="ECO:0000313" key="6">
    <source>
        <dbReference type="Proteomes" id="UP000619238"/>
    </source>
</evidence>
<dbReference type="InterPro" id="IPR026444">
    <property type="entry name" value="Secre_tail"/>
</dbReference>
<protein>
    <submittedName>
        <fullName evidence="5">T9SS type A sorting domain-containing protein</fullName>
    </submittedName>
</protein>
<dbReference type="Pfam" id="PF13517">
    <property type="entry name" value="FG-GAP_3"/>
    <property type="match status" value="6"/>
</dbReference>
<dbReference type="Pfam" id="PF24595">
    <property type="entry name" value="DUF7619"/>
    <property type="match status" value="1"/>
</dbReference>